<feature type="compositionally biased region" description="Basic residues" evidence="2">
    <location>
        <begin position="304"/>
        <end position="319"/>
    </location>
</feature>
<protein>
    <recommendedName>
        <fullName evidence="4">Plastocyanin-like domain-containing protein</fullName>
    </recommendedName>
</protein>
<feature type="domain" description="Plastocyanin-like" evidence="4">
    <location>
        <begin position="33"/>
        <end position="146"/>
    </location>
</feature>
<dbReference type="SUPFAM" id="SSF49503">
    <property type="entry name" value="Cupredoxins"/>
    <property type="match status" value="1"/>
</dbReference>
<dbReference type="AlphaFoldDB" id="A0A804RT48"/>
<feature type="chain" id="PRO_5032446347" description="Plastocyanin-like domain-containing protein" evidence="3">
    <location>
        <begin position="23"/>
        <end position="337"/>
    </location>
</feature>
<dbReference type="Proteomes" id="UP000007305">
    <property type="component" value="Unassembled WGS sequence"/>
</dbReference>
<sequence>MQRLLALVAALLVLLASRPALATDPYAFFDWDVSYVTAAPLGVKQQVIGINGKFPGPVVNVSTNWNVVVNVLNDLDEPLLITWNGIQHRKNCWQDGVLGTNCPIPPGWNWTYEFQVKDQIGSFFYFPSTGLQRAAGGFGGIVVNNRDVIAVPFRPPRRRHHHLHRRLVQQEPHGSEEDAGQGEGPRYSRRRADKRQGPVPVQRQPRAARHRVRDLQCASGQDVPHPGAQRGDVDEPQLPDPGAQHGAGGDGGLLHVAAELHEPGRPRGPVLLLPRRHGSERQLRLLRGRQRAAGERLPAPLAPRHGRRRAPLLHLRGPRVGRPTRPAAGPGRQGLLP</sequence>
<comment type="similarity">
    <text evidence="1">Belongs to the multicopper oxidase family.</text>
</comment>
<feature type="region of interest" description="Disordered" evidence="2">
    <location>
        <begin position="287"/>
        <end position="337"/>
    </location>
</feature>
<dbReference type="InterPro" id="IPR045087">
    <property type="entry name" value="Cu-oxidase_fam"/>
</dbReference>
<name>A0A804RT48_MAIZE</name>
<dbReference type="CDD" id="cd13846">
    <property type="entry name" value="CuRO_1_AAO_like_1"/>
    <property type="match status" value="1"/>
</dbReference>
<dbReference type="Gene3D" id="2.60.40.420">
    <property type="entry name" value="Cupredoxins - blue copper proteins"/>
    <property type="match status" value="1"/>
</dbReference>
<proteinExistence type="evidence at protein level"/>
<dbReference type="GO" id="GO:0016491">
    <property type="term" value="F:oxidoreductase activity"/>
    <property type="evidence" value="ECO:0000318"/>
    <property type="project" value="GO_Central"/>
</dbReference>
<organism evidence="5 6">
    <name type="scientific">Zea mays</name>
    <name type="common">Maize</name>
    <dbReference type="NCBI Taxonomy" id="4577"/>
    <lineage>
        <taxon>Eukaryota</taxon>
        <taxon>Viridiplantae</taxon>
        <taxon>Streptophyta</taxon>
        <taxon>Embryophyta</taxon>
        <taxon>Tracheophyta</taxon>
        <taxon>Spermatophyta</taxon>
        <taxon>Magnoliopsida</taxon>
        <taxon>Liliopsida</taxon>
        <taxon>Poales</taxon>
        <taxon>Poaceae</taxon>
        <taxon>PACMAD clade</taxon>
        <taxon>Panicoideae</taxon>
        <taxon>Andropogonodae</taxon>
        <taxon>Andropogoneae</taxon>
        <taxon>Tripsacinae</taxon>
        <taxon>Zea</taxon>
    </lineage>
</organism>
<evidence type="ECO:0000256" key="3">
    <source>
        <dbReference type="SAM" id="SignalP"/>
    </source>
</evidence>
<evidence type="ECO:0000259" key="4">
    <source>
        <dbReference type="Pfam" id="PF07732"/>
    </source>
</evidence>
<dbReference type="InParanoid" id="A0A804RT48"/>
<dbReference type="Pfam" id="PF07732">
    <property type="entry name" value="Cu-oxidase_3"/>
    <property type="match status" value="1"/>
</dbReference>
<dbReference type="EnsemblPlants" id="Zm00001eb442220_T001">
    <property type="protein sequence ID" value="Zm00001eb442220_P001"/>
    <property type="gene ID" value="Zm00001eb442220"/>
</dbReference>
<evidence type="ECO:0007829" key="7">
    <source>
        <dbReference type="PeptideAtlas" id="A0A804RT48"/>
    </source>
</evidence>
<dbReference type="PANTHER" id="PTHR11709:SF507">
    <property type="entry name" value="PLASTOCYANIN-LIKE DOMAIN-CONTAINING PROTEIN"/>
    <property type="match status" value="1"/>
</dbReference>
<evidence type="ECO:0000313" key="6">
    <source>
        <dbReference type="Proteomes" id="UP000007305"/>
    </source>
</evidence>
<keyword evidence="7" id="KW-1267">Proteomics identification</keyword>
<reference evidence="5" key="1">
    <citation type="submission" date="2021-05" db="UniProtKB">
        <authorList>
            <consortium name="EnsemblPlants"/>
        </authorList>
    </citation>
    <scope>IDENTIFICATION</scope>
    <source>
        <strain evidence="5">cv. B73</strain>
    </source>
</reference>
<feature type="region of interest" description="Disordered" evidence="2">
    <location>
        <begin position="153"/>
        <end position="252"/>
    </location>
</feature>
<keyword evidence="6" id="KW-1185">Reference proteome</keyword>
<evidence type="ECO:0000256" key="1">
    <source>
        <dbReference type="ARBA" id="ARBA00010609"/>
    </source>
</evidence>
<dbReference type="Gramene" id="Zm00001eb442220_T001">
    <property type="protein sequence ID" value="Zm00001eb442220_P001"/>
    <property type="gene ID" value="Zm00001eb442220"/>
</dbReference>
<dbReference type="PANTHER" id="PTHR11709">
    <property type="entry name" value="MULTI-COPPER OXIDASE"/>
    <property type="match status" value="1"/>
</dbReference>
<dbReference type="InterPro" id="IPR034273">
    <property type="entry name" value="CuRO_1_AAO-like"/>
</dbReference>
<keyword evidence="3" id="KW-0732">Signal</keyword>
<evidence type="ECO:0000313" key="5">
    <source>
        <dbReference type="EnsemblPlants" id="Zm00001eb442220_P001"/>
    </source>
</evidence>
<dbReference type="GO" id="GO:0005507">
    <property type="term" value="F:copper ion binding"/>
    <property type="evidence" value="ECO:0007669"/>
    <property type="project" value="InterPro"/>
</dbReference>
<feature type="signal peptide" evidence="3">
    <location>
        <begin position="1"/>
        <end position="22"/>
    </location>
</feature>
<accession>A0A804RT48</accession>
<dbReference type="FunFam" id="2.60.40.420:FF:000023">
    <property type="entry name" value="Monocopper oxidase-like protein SKU5"/>
    <property type="match status" value="1"/>
</dbReference>
<feature type="compositionally biased region" description="Basic residues" evidence="2">
    <location>
        <begin position="155"/>
        <end position="167"/>
    </location>
</feature>
<dbReference type="InterPro" id="IPR011707">
    <property type="entry name" value="Cu-oxidase-like_N"/>
</dbReference>
<dbReference type="InterPro" id="IPR008972">
    <property type="entry name" value="Cupredoxin"/>
</dbReference>
<evidence type="ECO:0000256" key="2">
    <source>
        <dbReference type="SAM" id="MobiDB-lite"/>
    </source>
</evidence>